<evidence type="ECO:0000313" key="2">
    <source>
        <dbReference type="Proteomes" id="UP000243006"/>
    </source>
</evidence>
<gene>
    <name evidence="1" type="ORF">D917_05022</name>
</gene>
<dbReference type="EMBL" id="LVZM01000259">
    <property type="protein sequence ID" value="OUC49837.1"/>
    <property type="molecule type" value="Genomic_DNA"/>
</dbReference>
<organism evidence="1 2">
    <name type="scientific">Trichinella nativa</name>
    <dbReference type="NCBI Taxonomy" id="6335"/>
    <lineage>
        <taxon>Eukaryota</taxon>
        <taxon>Metazoa</taxon>
        <taxon>Ecdysozoa</taxon>
        <taxon>Nematoda</taxon>
        <taxon>Enoplea</taxon>
        <taxon>Dorylaimia</taxon>
        <taxon>Trichinellida</taxon>
        <taxon>Trichinellidae</taxon>
        <taxon>Trichinella</taxon>
    </lineage>
</organism>
<dbReference type="AlphaFoldDB" id="A0A1Y3F1E1"/>
<sequence>MKKRIFTVDVRYCCKATFSRTVIGHEISSSKHVLFRRIFDTLFFYCSTKLRISAVRIFWVLISSLPFLKLQSKNVCKEEIFCGTRFLT</sequence>
<reference evidence="1 2" key="1">
    <citation type="submission" date="2015-04" db="EMBL/GenBank/DDBJ databases">
        <title>Draft genome of the roundworm Trichinella nativa.</title>
        <authorList>
            <person name="Mitreva M."/>
        </authorList>
    </citation>
    <scope>NUCLEOTIDE SEQUENCE [LARGE SCALE GENOMIC DNA]</scope>
    <source>
        <strain evidence="1 2">ISS45</strain>
    </source>
</reference>
<comment type="caution">
    <text evidence="1">The sequence shown here is derived from an EMBL/GenBank/DDBJ whole genome shotgun (WGS) entry which is preliminary data.</text>
</comment>
<proteinExistence type="predicted"/>
<protein>
    <submittedName>
        <fullName evidence="1">Uncharacterized protein</fullName>
    </submittedName>
</protein>
<name>A0A1Y3F1E1_9BILA</name>
<accession>A0A1Y3F1E1</accession>
<evidence type="ECO:0000313" key="1">
    <source>
        <dbReference type="EMBL" id="OUC49837.1"/>
    </source>
</evidence>
<dbReference type="Proteomes" id="UP000243006">
    <property type="component" value="Unassembled WGS sequence"/>
</dbReference>